<evidence type="ECO:0000259" key="9">
    <source>
        <dbReference type="Pfam" id="PF18052"/>
    </source>
</evidence>
<evidence type="ECO:0000259" key="10">
    <source>
        <dbReference type="Pfam" id="PF23559"/>
    </source>
</evidence>
<evidence type="ECO:0000259" key="11">
    <source>
        <dbReference type="Pfam" id="PF23598"/>
    </source>
</evidence>
<dbReference type="Proteomes" id="UP000585474">
    <property type="component" value="Unassembled WGS sequence"/>
</dbReference>
<evidence type="ECO:0000313" key="12">
    <source>
        <dbReference type="EMBL" id="GFS36931.1"/>
    </source>
</evidence>
<evidence type="ECO:0000256" key="7">
    <source>
        <dbReference type="SAM" id="Coils"/>
    </source>
</evidence>
<feature type="domain" description="NB-ARC" evidence="8">
    <location>
        <begin position="164"/>
        <end position="333"/>
    </location>
</feature>
<reference evidence="13" key="1">
    <citation type="submission" date="2019-07" db="EMBL/GenBank/DDBJ databases">
        <title>De Novo Assembly of kiwifruit Actinidia rufa.</title>
        <authorList>
            <person name="Sugita-Konishi S."/>
            <person name="Sato K."/>
            <person name="Mori E."/>
            <person name="Abe Y."/>
            <person name="Kisaki G."/>
            <person name="Hamano K."/>
            <person name="Suezawa K."/>
            <person name="Otani M."/>
            <person name="Fukuda T."/>
            <person name="Manabe T."/>
            <person name="Gomi K."/>
            <person name="Tabuchi M."/>
            <person name="Akimitsu K."/>
            <person name="Kataoka I."/>
        </authorList>
    </citation>
    <scope>NUCLEOTIDE SEQUENCE [LARGE SCALE GENOMIC DNA]</scope>
    <source>
        <strain evidence="13">cv. Fuchu</strain>
    </source>
</reference>
<dbReference type="EMBL" id="BJWL01000267">
    <property type="protein sequence ID" value="GFS36931.1"/>
    <property type="molecule type" value="Genomic_DNA"/>
</dbReference>
<dbReference type="Pfam" id="PF00931">
    <property type="entry name" value="NB-ARC"/>
    <property type="match status" value="1"/>
</dbReference>
<comment type="similarity">
    <text evidence="1">Belongs to the disease resistance NB-LRR family.</text>
</comment>
<comment type="caution">
    <text evidence="12">The sequence shown here is derived from an EMBL/GenBank/DDBJ whole genome shotgun (WGS) entry which is preliminary data.</text>
</comment>
<dbReference type="Gene3D" id="3.40.50.300">
    <property type="entry name" value="P-loop containing nucleotide triphosphate hydrolases"/>
    <property type="match status" value="1"/>
</dbReference>
<accession>A0A7J0DKD9</accession>
<protein>
    <submittedName>
        <fullName evidence="12">Uncharacterized protein</fullName>
    </submittedName>
</protein>
<dbReference type="FunFam" id="1.10.8.430:FF:000003">
    <property type="entry name" value="Probable disease resistance protein At5g66910"/>
    <property type="match status" value="1"/>
</dbReference>
<dbReference type="InterPro" id="IPR027417">
    <property type="entry name" value="P-loop_NTPase"/>
</dbReference>
<keyword evidence="13" id="KW-1185">Reference proteome</keyword>
<organism evidence="12 13">
    <name type="scientific">Actinidia rufa</name>
    <dbReference type="NCBI Taxonomy" id="165716"/>
    <lineage>
        <taxon>Eukaryota</taxon>
        <taxon>Viridiplantae</taxon>
        <taxon>Streptophyta</taxon>
        <taxon>Embryophyta</taxon>
        <taxon>Tracheophyta</taxon>
        <taxon>Spermatophyta</taxon>
        <taxon>Magnoliopsida</taxon>
        <taxon>eudicotyledons</taxon>
        <taxon>Gunneridae</taxon>
        <taxon>Pentapetalae</taxon>
        <taxon>asterids</taxon>
        <taxon>Ericales</taxon>
        <taxon>Actinidiaceae</taxon>
        <taxon>Actinidia</taxon>
    </lineage>
</organism>
<dbReference type="Gene3D" id="1.20.5.4130">
    <property type="match status" value="1"/>
</dbReference>
<keyword evidence="6" id="KW-0067">ATP-binding</keyword>
<dbReference type="InterPro" id="IPR002182">
    <property type="entry name" value="NB-ARC"/>
</dbReference>
<feature type="domain" description="Disease resistance protein winged helix" evidence="10">
    <location>
        <begin position="416"/>
        <end position="487"/>
    </location>
</feature>
<dbReference type="FunFam" id="3.40.50.300:FF:001091">
    <property type="entry name" value="Probable disease resistance protein At1g61300"/>
    <property type="match status" value="1"/>
</dbReference>
<dbReference type="InterPro" id="IPR042197">
    <property type="entry name" value="Apaf_helical"/>
</dbReference>
<dbReference type="PANTHER" id="PTHR23155">
    <property type="entry name" value="DISEASE RESISTANCE PROTEIN RP"/>
    <property type="match status" value="1"/>
</dbReference>
<gene>
    <name evidence="12" type="ORF">Acr_00g0048760</name>
</gene>
<evidence type="ECO:0000256" key="6">
    <source>
        <dbReference type="ARBA" id="ARBA00022840"/>
    </source>
</evidence>
<evidence type="ECO:0000256" key="3">
    <source>
        <dbReference type="ARBA" id="ARBA00022737"/>
    </source>
</evidence>
<dbReference type="SUPFAM" id="SSF52540">
    <property type="entry name" value="P-loop containing nucleoside triphosphate hydrolases"/>
    <property type="match status" value="1"/>
</dbReference>
<evidence type="ECO:0000259" key="8">
    <source>
        <dbReference type="Pfam" id="PF00931"/>
    </source>
</evidence>
<keyword evidence="4" id="KW-0547">Nucleotide-binding</keyword>
<dbReference type="Gene3D" id="3.80.10.10">
    <property type="entry name" value="Ribonuclease Inhibitor"/>
    <property type="match status" value="2"/>
</dbReference>
<evidence type="ECO:0000256" key="1">
    <source>
        <dbReference type="ARBA" id="ARBA00008894"/>
    </source>
</evidence>
<keyword evidence="5" id="KW-0611">Plant defense</keyword>
<name>A0A7J0DKD9_9ERIC</name>
<dbReference type="Pfam" id="PF23559">
    <property type="entry name" value="WHD_DRP"/>
    <property type="match status" value="1"/>
</dbReference>
<dbReference type="InterPro" id="IPR044974">
    <property type="entry name" value="Disease_R_plants"/>
</dbReference>
<keyword evidence="3" id="KW-0677">Repeat</keyword>
<feature type="domain" description="Disease resistance N-terminal" evidence="9">
    <location>
        <begin position="5"/>
        <end position="93"/>
    </location>
</feature>
<dbReference type="GO" id="GO:0043531">
    <property type="term" value="F:ADP binding"/>
    <property type="evidence" value="ECO:0007669"/>
    <property type="project" value="InterPro"/>
</dbReference>
<dbReference type="InterPro" id="IPR041118">
    <property type="entry name" value="Rx_N"/>
</dbReference>
<dbReference type="PANTHER" id="PTHR23155:SF1193">
    <property type="entry name" value="DISEASE RESISTANCE PROTEIN RPP13-RELATED"/>
    <property type="match status" value="1"/>
</dbReference>
<evidence type="ECO:0000256" key="5">
    <source>
        <dbReference type="ARBA" id="ARBA00022821"/>
    </source>
</evidence>
<feature type="domain" description="Disease resistance R13L4/SHOC-2-like LRR" evidence="11">
    <location>
        <begin position="537"/>
        <end position="747"/>
    </location>
</feature>
<dbReference type="InterPro" id="IPR055414">
    <property type="entry name" value="LRR_R13L4/SHOC2-like"/>
</dbReference>
<dbReference type="InterPro" id="IPR038005">
    <property type="entry name" value="RX-like_CC"/>
</dbReference>
<dbReference type="FunFam" id="1.10.10.10:FF:000322">
    <property type="entry name" value="Probable disease resistance protein At1g63360"/>
    <property type="match status" value="1"/>
</dbReference>
<dbReference type="OrthoDB" id="3027644at2759"/>
<dbReference type="Gene3D" id="1.10.8.430">
    <property type="entry name" value="Helical domain of apoptotic protease-activating factors"/>
    <property type="match status" value="1"/>
</dbReference>
<feature type="coiled-coil region" evidence="7">
    <location>
        <begin position="10"/>
        <end position="37"/>
    </location>
</feature>
<dbReference type="GO" id="GO:0098542">
    <property type="term" value="P:defense response to other organism"/>
    <property type="evidence" value="ECO:0007669"/>
    <property type="project" value="TreeGrafter"/>
</dbReference>
<dbReference type="InterPro" id="IPR036388">
    <property type="entry name" value="WH-like_DNA-bd_sf"/>
</dbReference>
<dbReference type="InterPro" id="IPR032675">
    <property type="entry name" value="LRR_dom_sf"/>
</dbReference>
<keyword evidence="7" id="KW-0175">Coiled coil</keyword>
<dbReference type="AlphaFoldDB" id="A0A7J0DKD9"/>
<proteinExistence type="inferred from homology"/>
<sequence>MADTVITFVLENLTRILSEEADLLSGVEEEVKSLESQLKLTQSYIRDFRPRRNDQTINVEFINQVRDAAREAEDIIDEYVASSAQQRGENLLVRTKNSFLGLLARRRAAEEIKGVKRRFEEIYKSRETFAIQITQPGDVIQDDLSMRKRLIFEETDVVGLDADAAAITERLTKGEARRVVIAVVGMGGIGKTTLARKVYNDPVVVKHFEFRAWVYVSQTYRVRDLLQALVKRAMGLTMEDMKDMSDEELDFELRKYLRSTPYLIVLDDIWRTEFWEQLNQVFANNLYGSRIIITTRHKDVALHVNPKSPPHNLRFLREEESWELFSKKVFADEKCPDNLKELGKQMADKCGGLPLAIVVLAGVLLKKEKTRRWWSKVSSSVSSILTEQTDQCNEILELSYNNLPHHLKPCFLYFGLFPKDFEISARQLVGLWIAEGFVQKKDEEPMEEVGEDYLEDLVDRNMVQVSKRRFDGTVKTCHVHDLLLDLCVLKAKEEKFLVVQKYGSPSPPSSLLSHSRRLGLHSNMFNYISSNPSASKLRSMLCFGVDERHLSSKEWKSLYKGFPLLRVLDAWDVGVEVIPGDIHKLIHLRYLMLKSLTAKTLPASISNLWNLQTLVVTAPCIDRPQLNVWKMKELRHLHFHGQLLLPEPPKKKVKDDSGNALSNLLTLSCLSPDSCTASVLSMMPNLLKLGMHGDLDQHRLSRTFSKLSVLKRLQTLKLERDRRCNELDSLEYMVFPQSLVKLTIVETQLLEDPMEVLGELPNLQVLKLKNAAYSGHKLHCGWNMFPKLQVLKLVNLAIRSWTIAQGTMPSLRSVVINRCGHLEGLPSALREMPAFQELELWSPHGQVVNEAREIEMSRGKENFMLVIYQS</sequence>
<dbReference type="GO" id="GO:0005524">
    <property type="term" value="F:ATP binding"/>
    <property type="evidence" value="ECO:0007669"/>
    <property type="project" value="UniProtKB-KW"/>
</dbReference>
<dbReference type="Pfam" id="PF18052">
    <property type="entry name" value="Rx_N"/>
    <property type="match status" value="1"/>
</dbReference>
<evidence type="ECO:0000256" key="4">
    <source>
        <dbReference type="ARBA" id="ARBA00022741"/>
    </source>
</evidence>
<dbReference type="InterPro" id="IPR058922">
    <property type="entry name" value="WHD_DRP"/>
</dbReference>
<keyword evidence="2" id="KW-0433">Leucine-rich repeat</keyword>
<dbReference type="SUPFAM" id="SSF52058">
    <property type="entry name" value="L domain-like"/>
    <property type="match status" value="1"/>
</dbReference>
<dbReference type="CDD" id="cd14798">
    <property type="entry name" value="RX-CC_like"/>
    <property type="match status" value="1"/>
</dbReference>
<dbReference type="Pfam" id="PF23598">
    <property type="entry name" value="LRR_14"/>
    <property type="match status" value="1"/>
</dbReference>
<dbReference type="PRINTS" id="PR00364">
    <property type="entry name" value="DISEASERSIST"/>
</dbReference>
<dbReference type="GO" id="GO:0051607">
    <property type="term" value="P:defense response to virus"/>
    <property type="evidence" value="ECO:0007669"/>
    <property type="project" value="UniProtKB-ARBA"/>
</dbReference>
<evidence type="ECO:0000256" key="2">
    <source>
        <dbReference type="ARBA" id="ARBA00022614"/>
    </source>
</evidence>
<dbReference type="Gene3D" id="1.10.10.10">
    <property type="entry name" value="Winged helix-like DNA-binding domain superfamily/Winged helix DNA-binding domain"/>
    <property type="match status" value="1"/>
</dbReference>
<evidence type="ECO:0000313" key="13">
    <source>
        <dbReference type="Proteomes" id="UP000585474"/>
    </source>
</evidence>